<dbReference type="EMBL" id="LN899819">
    <property type="protein sequence ID" value="CUV11545.1"/>
    <property type="molecule type" value="Genomic_DNA"/>
</dbReference>
<sequence length="281" mass="28688">MRRFLAMILMAVAFGMVHPAWAVTCNNASLSGKYVLDGQGDTYNACILGFLCVGHNTLSTTGYIVADGIGNITSARLFEATNSGVQDSGIVQSAGTYSVTDCDNGTLHLTVSGQSMTFSIDVNDVDVNGLAHSVAALDGDAGYDEALRMVRTVDPTGAFACSTGTTLNGLQSNGIERGHDTSGNPLSSLTYLNFSGGSITGGEKVGTPTGFTTSAISGTYTMNADCSVVMTRTVNGVTTAGAHIVSGGDSGAPERHSFAWQGDYMSDMGAGRAGGGGGPSW</sequence>
<reference evidence="2" key="1">
    <citation type="submission" date="2015-10" db="EMBL/GenBank/DDBJ databases">
        <authorList>
            <person name="Gilbert D.G."/>
        </authorList>
    </citation>
    <scope>NUCLEOTIDE SEQUENCE</scope>
    <source>
        <strain evidence="2">Phyl III-seqv23</strain>
    </source>
</reference>
<dbReference type="AlphaFoldDB" id="A0A0S4TNE9"/>
<evidence type="ECO:0000313" key="2">
    <source>
        <dbReference type="EMBL" id="CUV11545.1"/>
    </source>
</evidence>
<organism evidence="2">
    <name type="scientific">Ralstonia solanacearum</name>
    <name type="common">Pseudomonas solanacearum</name>
    <dbReference type="NCBI Taxonomy" id="305"/>
    <lineage>
        <taxon>Bacteria</taxon>
        <taxon>Pseudomonadati</taxon>
        <taxon>Pseudomonadota</taxon>
        <taxon>Betaproteobacteria</taxon>
        <taxon>Burkholderiales</taxon>
        <taxon>Burkholderiaceae</taxon>
        <taxon>Ralstonia</taxon>
        <taxon>Ralstonia solanacearum species complex</taxon>
    </lineage>
</organism>
<proteinExistence type="predicted"/>
<name>A0A0S4TNE9_RALSL</name>
<evidence type="ECO:0000256" key="1">
    <source>
        <dbReference type="SAM" id="SignalP"/>
    </source>
</evidence>
<accession>A0A0S4TNE9</accession>
<keyword evidence="1" id="KW-0732">Signal</keyword>
<gene>
    <name evidence="2" type="ORF">RUN39_v1_170010</name>
</gene>
<protein>
    <submittedName>
        <fullName evidence="2">Uncharacterized protein</fullName>
    </submittedName>
</protein>
<feature type="signal peptide" evidence="1">
    <location>
        <begin position="1"/>
        <end position="22"/>
    </location>
</feature>
<feature type="chain" id="PRO_5006627951" evidence="1">
    <location>
        <begin position="23"/>
        <end position="281"/>
    </location>
</feature>